<dbReference type="HAMAP" id="MF_00017">
    <property type="entry name" value="RecR"/>
    <property type="match status" value="1"/>
</dbReference>
<accession>A0A1J5F986</accession>
<reference evidence="9 10" key="1">
    <citation type="journal article" date="2016" name="Environ. Microbiol.">
        <title>Genomic resolution of a cold subsurface aquifer community provides metabolic insights for novel microbes adapted to high CO concentrations.</title>
        <authorList>
            <person name="Probst A.J."/>
            <person name="Castelle C.J."/>
            <person name="Singh A."/>
            <person name="Brown C.T."/>
            <person name="Anantharaman K."/>
            <person name="Sharon I."/>
            <person name="Hug L.A."/>
            <person name="Burstein D."/>
            <person name="Emerson J.B."/>
            <person name="Thomas B.C."/>
            <person name="Banfield J.F."/>
        </authorList>
    </citation>
    <scope>NUCLEOTIDE SEQUENCE [LARGE SCALE GENOMIC DNA]</scope>
    <source>
        <strain evidence="9">CG2_30_39_24</strain>
    </source>
</reference>
<evidence type="ECO:0000256" key="3">
    <source>
        <dbReference type="ARBA" id="ARBA00022771"/>
    </source>
</evidence>
<evidence type="ECO:0000313" key="10">
    <source>
        <dbReference type="Proteomes" id="UP000183922"/>
    </source>
</evidence>
<organism evidence="9 10">
    <name type="scientific">Candidatus Kuenenbacteria bacterium CG2_30_39_24</name>
    <dbReference type="NCBI Taxonomy" id="1805236"/>
    <lineage>
        <taxon>Bacteria</taxon>
        <taxon>Candidatus Kueneniibacteriota</taxon>
    </lineage>
</organism>
<protein>
    <recommendedName>
        <fullName evidence="7">Recombination protein RecR</fullName>
    </recommendedName>
</protein>
<evidence type="ECO:0000256" key="1">
    <source>
        <dbReference type="ARBA" id="ARBA00022723"/>
    </source>
</evidence>
<name>A0A1J5F986_9BACT</name>
<evidence type="ECO:0000313" key="9">
    <source>
        <dbReference type="EMBL" id="OIP56845.1"/>
    </source>
</evidence>
<dbReference type="Gene3D" id="6.10.250.240">
    <property type="match status" value="1"/>
</dbReference>
<keyword evidence="3 7" id="KW-0863">Zinc-finger</keyword>
<dbReference type="InterPro" id="IPR000093">
    <property type="entry name" value="DNA_Rcmb_RecR"/>
</dbReference>
<evidence type="ECO:0000256" key="4">
    <source>
        <dbReference type="ARBA" id="ARBA00022833"/>
    </source>
</evidence>
<dbReference type="InterPro" id="IPR034137">
    <property type="entry name" value="TOPRIM_RecR"/>
</dbReference>
<dbReference type="CDD" id="cd01025">
    <property type="entry name" value="TOPRIM_recR"/>
    <property type="match status" value="1"/>
</dbReference>
<dbReference type="STRING" id="1805236.AUK13_00230"/>
<evidence type="ECO:0000256" key="6">
    <source>
        <dbReference type="ARBA" id="ARBA00023204"/>
    </source>
</evidence>
<dbReference type="Proteomes" id="UP000183922">
    <property type="component" value="Unassembled WGS sequence"/>
</dbReference>
<evidence type="ECO:0000259" key="8">
    <source>
        <dbReference type="PROSITE" id="PS50880"/>
    </source>
</evidence>
<dbReference type="Gene3D" id="1.10.8.420">
    <property type="entry name" value="RecR Domain 1"/>
    <property type="match status" value="1"/>
</dbReference>
<dbReference type="InterPro" id="IPR023627">
    <property type="entry name" value="Rcmb_RecR"/>
</dbReference>
<dbReference type="GO" id="GO:0006281">
    <property type="term" value="P:DNA repair"/>
    <property type="evidence" value="ECO:0007669"/>
    <property type="project" value="UniProtKB-UniRule"/>
</dbReference>
<evidence type="ECO:0000256" key="7">
    <source>
        <dbReference type="HAMAP-Rule" id="MF_00017"/>
    </source>
</evidence>
<dbReference type="EMBL" id="MNYR01000005">
    <property type="protein sequence ID" value="OIP56845.1"/>
    <property type="molecule type" value="Genomic_DNA"/>
</dbReference>
<dbReference type="GO" id="GO:0006310">
    <property type="term" value="P:DNA recombination"/>
    <property type="evidence" value="ECO:0007669"/>
    <property type="project" value="UniProtKB-UniRule"/>
</dbReference>
<comment type="function">
    <text evidence="7">May play a role in DNA repair. It seems to be involved in an RecBC-independent recombinational process of DNA repair. It may act with RecF and RecO.</text>
</comment>
<dbReference type="NCBIfam" id="TIGR00615">
    <property type="entry name" value="recR"/>
    <property type="match status" value="1"/>
</dbReference>
<comment type="similarity">
    <text evidence="7">Belongs to the RecR family.</text>
</comment>
<dbReference type="GO" id="GO:0003677">
    <property type="term" value="F:DNA binding"/>
    <property type="evidence" value="ECO:0007669"/>
    <property type="project" value="UniProtKB-UniRule"/>
</dbReference>
<keyword evidence="1 7" id="KW-0479">Metal-binding</keyword>
<dbReference type="SMART" id="SM00493">
    <property type="entry name" value="TOPRIM"/>
    <property type="match status" value="1"/>
</dbReference>
<dbReference type="InterPro" id="IPR006171">
    <property type="entry name" value="TOPRIM_dom"/>
</dbReference>
<dbReference type="Pfam" id="PF21176">
    <property type="entry name" value="RecR_HhH"/>
    <property type="match status" value="1"/>
</dbReference>
<keyword evidence="4 7" id="KW-0862">Zinc</keyword>
<keyword evidence="2 7" id="KW-0227">DNA damage</keyword>
<gene>
    <name evidence="7" type="primary">recR</name>
    <name evidence="9" type="ORF">AUK13_00230</name>
</gene>
<dbReference type="GO" id="GO:0008270">
    <property type="term" value="F:zinc ion binding"/>
    <property type="evidence" value="ECO:0007669"/>
    <property type="project" value="UniProtKB-KW"/>
</dbReference>
<keyword evidence="6 7" id="KW-0234">DNA repair</keyword>
<dbReference type="PANTHER" id="PTHR30446:SF0">
    <property type="entry name" value="RECOMBINATION PROTEIN RECR"/>
    <property type="match status" value="1"/>
</dbReference>
<feature type="zinc finger region" description="C4-type" evidence="7">
    <location>
        <begin position="58"/>
        <end position="73"/>
    </location>
</feature>
<keyword evidence="5 7" id="KW-0233">DNA recombination</keyword>
<evidence type="ECO:0000256" key="2">
    <source>
        <dbReference type="ARBA" id="ARBA00022763"/>
    </source>
</evidence>
<dbReference type="Pfam" id="PF13662">
    <property type="entry name" value="Toprim_4"/>
    <property type="match status" value="1"/>
</dbReference>
<sequence length="201" mass="22648">MQYPEVIQNLIDDFTSLPGIGGKTAERLVFYLIKNGGQEELQQFGKNLMNLKTTIKTCRECGNYSLNELCDTCRNIKRDKKSICVVANAEDIKYLDNTHSFNGVYHVLGGLLNPSEGVTPDKLRIKQLLARLRKDKTNEIILGLNPTIEGESTIIYLKKKLKEDFPEIKITRLSRGLPMGGDLEYADEITLASAINNRIEI</sequence>
<proteinExistence type="inferred from homology"/>
<comment type="caution">
    <text evidence="9">The sequence shown here is derived from an EMBL/GenBank/DDBJ whole genome shotgun (WGS) entry which is preliminary data.</text>
</comment>
<dbReference type="Gene3D" id="3.40.1360.10">
    <property type="match status" value="1"/>
</dbReference>
<dbReference type="AlphaFoldDB" id="A0A1J5F986"/>
<feature type="domain" description="Toprim" evidence="8">
    <location>
        <begin position="81"/>
        <end position="178"/>
    </location>
</feature>
<dbReference type="Pfam" id="PF21175">
    <property type="entry name" value="RecR_C"/>
    <property type="match status" value="1"/>
</dbReference>
<dbReference type="SUPFAM" id="SSF111304">
    <property type="entry name" value="Recombination protein RecR"/>
    <property type="match status" value="1"/>
</dbReference>
<dbReference type="PANTHER" id="PTHR30446">
    <property type="entry name" value="RECOMBINATION PROTEIN RECR"/>
    <property type="match status" value="1"/>
</dbReference>
<dbReference type="PROSITE" id="PS50880">
    <property type="entry name" value="TOPRIM"/>
    <property type="match status" value="1"/>
</dbReference>
<evidence type="ECO:0000256" key="5">
    <source>
        <dbReference type="ARBA" id="ARBA00023172"/>
    </source>
</evidence>